<keyword evidence="6 13" id="KW-1133">Transmembrane helix</keyword>
<dbReference type="Proteomes" id="UP001139031">
    <property type="component" value="Unassembled WGS sequence"/>
</dbReference>
<gene>
    <name evidence="14" type="ORF">K7C98_12900</name>
</gene>
<feature type="transmembrane region" description="Helical" evidence="13">
    <location>
        <begin position="106"/>
        <end position="125"/>
    </location>
</feature>
<dbReference type="InterPro" id="IPR001171">
    <property type="entry name" value="ERG24_DHCR-like"/>
</dbReference>
<keyword evidence="5" id="KW-0752">Steroid biosynthesis</keyword>
<comment type="caution">
    <text evidence="14">The sequence shown here is derived from an EMBL/GenBank/DDBJ whole genome shotgun (WGS) entry which is preliminary data.</text>
</comment>
<evidence type="ECO:0000256" key="6">
    <source>
        <dbReference type="ARBA" id="ARBA00022989"/>
    </source>
</evidence>
<accession>A0ABS7TPQ5</accession>
<dbReference type="Gene3D" id="1.20.120.1630">
    <property type="match status" value="1"/>
</dbReference>
<evidence type="ECO:0000313" key="15">
    <source>
        <dbReference type="Proteomes" id="UP001139031"/>
    </source>
</evidence>
<keyword evidence="15" id="KW-1185">Reference proteome</keyword>
<dbReference type="RefSeq" id="WP_224191928.1">
    <property type="nucleotide sequence ID" value="NZ_JAIRAU010000012.1"/>
</dbReference>
<keyword evidence="9" id="KW-0443">Lipid metabolism</keyword>
<dbReference type="InterPro" id="IPR018083">
    <property type="entry name" value="Sterol_reductase_CS"/>
</dbReference>
<feature type="transmembrane region" description="Helical" evidence="13">
    <location>
        <begin position="218"/>
        <end position="238"/>
    </location>
</feature>
<evidence type="ECO:0000256" key="3">
    <source>
        <dbReference type="ARBA" id="ARBA00022516"/>
    </source>
</evidence>
<comment type="similarity">
    <text evidence="2">Belongs to the ERG4/ERG24 family.</text>
</comment>
<feature type="transmembrane region" description="Helical" evidence="13">
    <location>
        <begin position="21"/>
        <end position="41"/>
    </location>
</feature>
<feature type="transmembrane region" description="Helical" evidence="13">
    <location>
        <begin position="288"/>
        <end position="307"/>
    </location>
</feature>
<dbReference type="EMBL" id="JAIRAU010000012">
    <property type="protein sequence ID" value="MBZ5710156.1"/>
    <property type="molecule type" value="Genomic_DNA"/>
</dbReference>
<keyword evidence="12" id="KW-0753">Steroid metabolism</keyword>
<proteinExistence type="inferred from homology"/>
<evidence type="ECO:0000313" key="14">
    <source>
        <dbReference type="EMBL" id="MBZ5710156.1"/>
    </source>
</evidence>
<evidence type="ECO:0000256" key="8">
    <source>
        <dbReference type="ARBA" id="ARBA00023011"/>
    </source>
</evidence>
<sequence length="422" mass="46943">MSATAVHSDHQPRPDQFGGPWGALLLTIVMPAVSFYLWSAVAQHGGSLWLPRSSAELLAMFPAPTCDAAAMFAAWLGLQALLYVYGPGRVVEGRPTEHGERAEYRINGLFAFAVSAALLVAGIAVDLVSPSAVLAQLGPLLTIATLFAVVASALSYVAGRRRAHLERSTGNAIYDFYMGAILNPRLGRHDLKFFFESRVGMATWGAFAILMPAAELQATGSLSTAMLVVSLCQLFYIVDFFVFESNLLTMIDIIEENLGFMLWFAFLVWMPFNFTLQQQYVLAAHPSLATAAAIALVVMHVAGYYVFRDSNLQKQQFRRDPSQPIWGERPVSMDTARGTKLLLSGWWGLARHSNYLGDLTMALAWCLACGFGSIVPYFYFLYFAPLLLDRERRDNAMCKRKYGADWDRYCEKVPYRIVPFVY</sequence>
<organism evidence="14 15">
    <name type="scientific">Nannocystis pusilla</name>
    <dbReference type="NCBI Taxonomy" id="889268"/>
    <lineage>
        <taxon>Bacteria</taxon>
        <taxon>Pseudomonadati</taxon>
        <taxon>Myxococcota</taxon>
        <taxon>Polyangia</taxon>
        <taxon>Nannocystales</taxon>
        <taxon>Nannocystaceae</taxon>
        <taxon>Nannocystis</taxon>
    </lineage>
</organism>
<dbReference type="PROSITE" id="PS01017">
    <property type="entry name" value="STEROL_REDUCT_1"/>
    <property type="match status" value="1"/>
</dbReference>
<evidence type="ECO:0000256" key="9">
    <source>
        <dbReference type="ARBA" id="ARBA00023098"/>
    </source>
</evidence>
<evidence type="ECO:0000256" key="7">
    <source>
        <dbReference type="ARBA" id="ARBA00023002"/>
    </source>
</evidence>
<keyword evidence="7" id="KW-0560">Oxidoreductase</keyword>
<keyword evidence="10 13" id="KW-0472">Membrane</keyword>
<reference evidence="14" key="1">
    <citation type="submission" date="2021-08" db="EMBL/GenBank/DDBJ databases">
        <authorList>
            <person name="Stevens D.C."/>
        </authorList>
    </citation>
    <scope>NUCLEOTIDE SEQUENCE</scope>
    <source>
        <strain evidence="14">DSM 53165</strain>
    </source>
</reference>
<keyword evidence="3" id="KW-0444">Lipid biosynthesis</keyword>
<feature type="transmembrane region" description="Helical" evidence="13">
    <location>
        <begin position="137"/>
        <end position="158"/>
    </location>
</feature>
<feature type="transmembrane region" description="Helical" evidence="13">
    <location>
        <begin position="258"/>
        <end position="276"/>
    </location>
</feature>
<name>A0ABS7TPQ5_9BACT</name>
<feature type="transmembrane region" description="Helical" evidence="13">
    <location>
        <begin position="362"/>
        <end position="383"/>
    </location>
</feature>
<dbReference type="PROSITE" id="PS01018">
    <property type="entry name" value="STEROL_REDUCT_2"/>
    <property type="match status" value="1"/>
</dbReference>
<evidence type="ECO:0000256" key="12">
    <source>
        <dbReference type="ARBA" id="ARBA00023221"/>
    </source>
</evidence>
<comment type="subcellular location">
    <subcellularLocation>
        <location evidence="1">Membrane</location>
        <topology evidence="1">Multi-pass membrane protein</topology>
    </subcellularLocation>
</comment>
<dbReference type="PANTHER" id="PTHR21257:SF52">
    <property type="entry name" value="DELTA(14)-STEROL REDUCTASE TM7SF2"/>
    <property type="match status" value="1"/>
</dbReference>
<evidence type="ECO:0000256" key="2">
    <source>
        <dbReference type="ARBA" id="ARBA00005402"/>
    </source>
</evidence>
<feature type="transmembrane region" description="Helical" evidence="13">
    <location>
        <begin position="61"/>
        <end position="85"/>
    </location>
</feature>
<keyword evidence="8" id="KW-0756">Sterol biosynthesis</keyword>
<keyword evidence="4 13" id="KW-0812">Transmembrane</keyword>
<evidence type="ECO:0000256" key="5">
    <source>
        <dbReference type="ARBA" id="ARBA00022955"/>
    </source>
</evidence>
<dbReference type="PANTHER" id="PTHR21257">
    <property type="entry name" value="DELTA(14)-STEROL REDUCTASE"/>
    <property type="match status" value="1"/>
</dbReference>
<dbReference type="Pfam" id="PF01222">
    <property type="entry name" value="ERG4_ERG24"/>
    <property type="match status" value="1"/>
</dbReference>
<evidence type="ECO:0000256" key="13">
    <source>
        <dbReference type="SAM" id="Phobius"/>
    </source>
</evidence>
<evidence type="ECO:0000256" key="10">
    <source>
        <dbReference type="ARBA" id="ARBA00023136"/>
    </source>
</evidence>
<keyword evidence="11" id="KW-1207">Sterol metabolism</keyword>
<evidence type="ECO:0000256" key="1">
    <source>
        <dbReference type="ARBA" id="ARBA00004141"/>
    </source>
</evidence>
<evidence type="ECO:0000256" key="4">
    <source>
        <dbReference type="ARBA" id="ARBA00022692"/>
    </source>
</evidence>
<evidence type="ECO:0000256" key="11">
    <source>
        <dbReference type="ARBA" id="ARBA00023166"/>
    </source>
</evidence>
<protein>
    <submittedName>
        <fullName evidence="14">Uncharacterized protein</fullName>
    </submittedName>
</protein>